<dbReference type="OrthoDB" id="9812878at2"/>
<dbReference type="CDD" id="cd13597">
    <property type="entry name" value="PBP2_lipoprotein_Tp32"/>
    <property type="match status" value="1"/>
</dbReference>
<feature type="lipid moiety-binding region" description="S-diacylglycerol cysteine" evidence="7">
    <location>
        <position position="20"/>
    </location>
</feature>
<dbReference type="PANTHER" id="PTHR30429:SF0">
    <property type="entry name" value="METHIONINE-BINDING LIPOPROTEIN METQ"/>
    <property type="match status" value="1"/>
</dbReference>
<evidence type="ECO:0000256" key="5">
    <source>
        <dbReference type="ARBA" id="ARBA00023288"/>
    </source>
</evidence>
<dbReference type="PANTHER" id="PTHR30429">
    <property type="entry name" value="D-METHIONINE-BINDING LIPOPROTEIN METQ"/>
    <property type="match status" value="1"/>
</dbReference>
<dbReference type="Gene3D" id="3.40.190.10">
    <property type="entry name" value="Periplasmic binding protein-like II"/>
    <property type="match status" value="2"/>
</dbReference>
<keyword evidence="9" id="KW-1185">Reference proteome</keyword>
<name>A0A3D8IRE4_9HELI</name>
<dbReference type="GO" id="GO:0016020">
    <property type="term" value="C:membrane"/>
    <property type="evidence" value="ECO:0007669"/>
    <property type="project" value="UniProtKB-SubCell"/>
</dbReference>
<proteinExistence type="inferred from homology"/>
<dbReference type="Proteomes" id="UP000256514">
    <property type="component" value="Unassembled WGS sequence"/>
</dbReference>
<keyword evidence="5 6" id="KW-0449">Lipoprotein</keyword>
<comment type="similarity">
    <text evidence="6">Belongs to the nlpA lipoprotein family.</text>
</comment>
<evidence type="ECO:0000256" key="6">
    <source>
        <dbReference type="PIRNR" id="PIRNR002854"/>
    </source>
</evidence>
<evidence type="ECO:0000256" key="4">
    <source>
        <dbReference type="ARBA" id="ARBA00023139"/>
    </source>
</evidence>
<dbReference type="PIRSF" id="PIRSF002854">
    <property type="entry name" value="MetQ"/>
    <property type="match status" value="1"/>
</dbReference>
<dbReference type="PROSITE" id="PS51257">
    <property type="entry name" value="PROKAR_LIPOPROTEIN"/>
    <property type="match status" value="1"/>
</dbReference>
<dbReference type="Pfam" id="PF03180">
    <property type="entry name" value="Lipoprotein_9"/>
    <property type="match status" value="1"/>
</dbReference>
<protein>
    <recommendedName>
        <fullName evidence="6">Lipoprotein</fullName>
    </recommendedName>
</protein>
<evidence type="ECO:0000313" key="9">
    <source>
        <dbReference type="Proteomes" id="UP000256514"/>
    </source>
</evidence>
<comment type="caution">
    <text evidence="8">The sequence shown here is derived from an EMBL/GenBank/DDBJ whole genome shotgun (WGS) entry which is preliminary data.</text>
</comment>
<evidence type="ECO:0000256" key="7">
    <source>
        <dbReference type="PIRSR" id="PIRSR002854-1"/>
    </source>
</evidence>
<dbReference type="EMBL" id="NXLT01000002">
    <property type="protein sequence ID" value="RDU67829.1"/>
    <property type="molecule type" value="Genomic_DNA"/>
</dbReference>
<dbReference type="SUPFAM" id="SSF53850">
    <property type="entry name" value="Periplasmic binding protein-like II"/>
    <property type="match status" value="1"/>
</dbReference>
<reference evidence="8 9" key="1">
    <citation type="submission" date="2018-04" db="EMBL/GenBank/DDBJ databases">
        <title>Novel Campyloabacter and Helicobacter Species and Strains.</title>
        <authorList>
            <person name="Mannion A.J."/>
            <person name="Shen Z."/>
            <person name="Fox J.G."/>
        </authorList>
    </citation>
    <scope>NUCLEOTIDE SEQUENCE [LARGE SCALE GENOMIC DNA]</scope>
    <source>
        <strain evidence="8 9">MIT 12-6600</strain>
    </source>
</reference>
<gene>
    <name evidence="8" type="ORF">CQA54_02570</name>
</gene>
<accession>A0A3D8IRE4</accession>
<evidence type="ECO:0000256" key="2">
    <source>
        <dbReference type="ARBA" id="ARBA00022729"/>
    </source>
</evidence>
<dbReference type="AlphaFoldDB" id="A0A3D8IRE4"/>
<keyword evidence="4" id="KW-0564">Palmitate</keyword>
<evidence type="ECO:0000313" key="8">
    <source>
        <dbReference type="EMBL" id="RDU67829.1"/>
    </source>
</evidence>
<dbReference type="RefSeq" id="WP_115570647.1">
    <property type="nucleotide sequence ID" value="NZ_NXLT01000002.1"/>
</dbReference>
<sequence>MKRHYILACVASAFMLFSGCGEGTQNETKKETLELKVGATPVPHAQILEVIKEDLQKEGIRLNIVEFSDYVTPNLSLNDGSLDANFFQHKPYLYAMNKERKLDLVAVADIHIEPMGLYSTKIHDIADLGQNNTIAIPNDPTNGGRALILLHNKGLITLKDPSNLASTEADIIDNPKDLKIVSVEAALLPRIIKEYDAAVINSNFAIPAGFTSKDALIIEDRSSPYINVLVVKANNVDNPHILTLKKVLQSPKVKEFIEQTYNGELVPVF</sequence>
<comment type="subcellular location">
    <subcellularLocation>
        <location evidence="1">Membrane</location>
        <topology evidence="1">Lipid-anchor</topology>
    </subcellularLocation>
</comment>
<evidence type="ECO:0000256" key="3">
    <source>
        <dbReference type="ARBA" id="ARBA00023136"/>
    </source>
</evidence>
<evidence type="ECO:0000256" key="1">
    <source>
        <dbReference type="ARBA" id="ARBA00004635"/>
    </source>
</evidence>
<dbReference type="InterPro" id="IPR004872">
    <property type="entry name" value="Lipoprotein_NlpA"/>
</dbReference>
<organism evidence="8 9">
    <name type="scientific">Helicobacter equorum</name>
    <dbReference type="NCBI Taxonomy" id="361872"/>
    <lineage>
        <taxon>Bacteria</taxon>
        <taxon>Pseudomonadati</taxon>
        <taxon>Campylobacterota</taxon>
        <taxon>Epsilonproteobacteria</taxon>
        <taxon>Campylobacterales</taxon>
        <taxon>Helicobacteraceae</taxon>
        <taxon>Helicobacter</taxon>
    </lineage>
</organism>
<keyword evidence="3" id="KW-0472">Membrane</keyword>
<keyword evidence="2" id="KW-0732">Signal</keyword>